<dbReference type="PANTHER" id="PTHR47203">
    <property type="match status" value="1"/>
</dbReference>
<dbReference type="SMART" id="SM00478">
    <property type="entry name" value="ENDO3c"/>
    <property type="match status" value="1"/>
</dbReference>
<organism evidence="3 4">
    <name type="scientific">Glarea lozoyensis (strain ATCC 20868 / MF5171)</name>
    <dbReference type="NCBI Taxonomy" id="1116229"/>
    <lineage>
        <taxon>Eukaryota</taxon>
        <taxon>Fungi</taxon>
        <taxon>Dikarya</taxon>
        <taxon>Ascomycota</taxon>
        <taxon>Pezizomycotina</taxon>
        <taxon>Leotiomycetes</taxon>
        <taxon>Helotiales</taxon>
        <taxon>Helotiaceae</taxon>
        <taxon>Glarea</taxon>
    </lineage>
</organism>
<dbReference type="GO" id="GO:0003824">
    <property type="term" value="F:catalytic activity"/>
    <property type="evidence" value="ECO:0007669"/>
    <property type="project" value="InterPro"/>
</dbReference>
<dbReference type="OrthoDB" id="5607at2759"/>
<dbReference type="EMBL" id="KE145370">
    <property type="protein sequence ID" value="EPE26678.1"/>
    <property type="molecule type" value="Genomic_DNA"/>
</dbReference>
<feature type="compositionally biased region" description="Basic and acidic residues" evidence="1">
    <location>
        <begin position="75"/>
        <end position="89"/>
    </location>
</feature>
<feature type="compositionally biased region" description="Basic residues" evidence="1">
    <location>
        <begin position="482"/>
        <end position="503"/>
    </location>
</feature>
<accession>S3DJE6</accession>
<dbReference type="RefSeq" id="XP_008085868.1">
    <property type="nucleotide sequence ID" value="XM_008087677.1"/>
</dbReference>
<evidence type="ECO:0000313" key="3">
    <source>
        <dbReference type="EMBL" id="EPE26678.1"/>
    </source>
</evidence>
<dbReference type="InterPro" id="IPR011257">
    <property type="entry name" value="DNA_glycosylase"/>
</dbReference>
<evidence type="ECO:0000256" key="1">
    <source>
        <dbReference type="SAM" id="MobiDB-lite"/>
    </source>
</evidence>
<dbReference type="InterPro" id="IPR003265">
    <property type="entry name" value="HhH-GPD_domain"/>
</dbReference>
<evidence type="ECO:0000313" key="4">
    <source>
        <dbReference type="Proteomes" id="UP000016922"/>
    </source>
</evidence>
<dbReference type="Proteomes" id="UP000016922">
    <property type="component" value="Unassembled WGS sequence"/>
</dbReference>
<feature type="compositionally biased region" description="Polar residues" evidence="1">
    <location>
        <begin position="8"/>
        <end position="18"/>
    </location>
</feature>
<feature type="domain" description="HhH-GPD" evidence="2">
    <location>
        <begin position="184"/>
        <end position="394"/>
    </location>
</feature>
<dbReference type="SUPFAM" id="SSF48150">
    <property type="entry name" value="DNA-glycosylase"/>
    <property type="match status" value="1"/>
</dbReference>
<dbReference type="Gene3D" id="1.10.340.30">
    <property type="entry name" value="Hypothetical protein, domain 2"/>
    <property type="match status" value="1"/>
</dbReference>
<sequence length="503" mass="56133">MAPRGSKPKSTTGIVSSKDQTKEITLAPPRRRSSRVQTHQNDFEAKPNSTTETEKKPKRSVKHALKTEISSSSDQPKEVKRQTPKKENTPPETGSDVLSHNTAEVELPATLEGKRKRKRNTGYGFSPYPDYHRPTPQECEEVHRLLAEAHGRVKPRTGHMAPVRGRATCGDVELLLDALLRTLLSANTSNTNSNAAVTSLENTFPVPEGKNVTIDWAAVHEATQSKLADALACGGLQNVKAGYIKKTLQKVFDQNIQRRDALLAEQKTGVEADIPGVSTLSSEQKAAEIALISEDPFSLEWVRELETADVMETLIKFPGISFKTVSCAILFNLRRPAFAVDTHVHRMCKWLGWVPTGPDQPKDHPDKTFFHIDLHVPDHLKHALHVLFIRHGKKCYHCKANTSVGTTAWDAVVCPIEHLLTRKEPKKQPGYRPSASEAKKQMKELEEEDSADDIEELNGLKQEGNEETEGNDFEATLEPPKPKRMRKLDKSPLAKRVRNRAPK</sequence>
<dbReference type="HOGENOM" id="CLU_012862_9_3_1"/>
<dbReference type="KEGG" id="glz:GLAREA_02591"/>
<evidence type="ECO:0000259" key="2">
    <source>
        <dbReference type="SMART" id="SM00478"/>
    </source>
</evidence>
<dbReference type="OMA" id="EGWGKGC"/>
<feature type="region of interest" description="Disordered" evidence="1">
    <location>
        <begin position="425"/>
        <end position="503"/>
    </location>
</feature>
<name>S3DJE6_GLAL2</name>
<dbReference type="CDD" id="cd00056">
    <property type="entry name" value="ENDO3c"/>
    <property type="match status" value="1"/>
</dbReference>
<dbReference type="PANTHER" id="PTHR47203:SF1">
    <property type="entry name" value="HYPOTHETICAL BASE EXCISION DNA REPAIR PROTEIN (EUROFUNG)"/>
    <property type="match status" value="1"/>
</dbReference>
<reference evidence="3 4" key="1">
    <citation type="journal article" date="2013" name="BMC Genomics">
        <title>Genomics-driven discovery of the pneumocandin biosynthetic gene cluster in the fungus Glarea lozoyensis.</title>
        <authorList>
            <person name="Chen L."/>
            <person name="Yue Q."/>
            <person name="Zhang X."/>
            <person name="Xiang M."/>
            <person name="Wang C."/>
            <person name="Li S."/>
            <person name="Che Y."/>
            <person name="Ortiz-Lopez F.J."/>
            <person name="Bills G.F."/>
            <person name="Liu X."/>
            <person name="An Z."/>
        </authorList>
    </citation>
    <scope>NUCLEOTIDE SEQUENCE [LARGE SCALE GENOMIC DNA]</scope>
    <source>
        <strain evidence="4">ATCC 20868 / MF5171</strain>
    </source>
</reference>
<dbReference type="GO" id="GO:0006285">
    <property type="term" value="P:base-excision repair, AP site formation"/>
    <property type="evidence" value="ECO:0007669"/>
    <property type="project" value="UniProtKB-ARBA"/>
</dbReference>
<dbReference type="eggNOG" id="ENOG502QRUG">
    <property type="taxonomic scope" value="Eukaryota"/>
</dbReference>
<feature type="compositionally biased region" description="Acidic residues" evidence="1">
    <location>
        <begin position="445"/>
        <end position="456"/>
    </location>
</feature>
<dbReference type="Pfam" id="PF00730">
    <property type="entry name" value="HhH-GPD"/>
    <property type="match status" value="1"/>
</dbReference>
<feature type="compositionally biased region" description="Polar residues" evidence="1">
    <location>
        <begin position="90"/>
        <end position="102"/>
    </location>
</feature>
<dbReference type="GeneID" id="19461648"/>
<dbReference type="AlphaFoldDB" id="S3DJE6"/>
<proteinExistence type="predicted"/>
<protein>
    <submittedName>
        <fullName evidence="3">DNA-glycosylase</fullName>
    </submittedName>
</protein>
<feature type="region of interest" description="Disordered" evidence="1">
    <location>
        <begin position="1"/>
        <end position="132"/>
    </location>
</feature>
<keyword evidence="4" id="KW-1185">Reference proteome</keyword>
<gene>
    <name evidence="3" type="ORF">GLAREA_02591</name>
</gene>